<dbReference type="InterPro" id="IPR011010">
    <property type="entry name" value="DNA_brk_join_enz"/>
</dbReference>
<dbReference type="SUPFAM" id="SSF56349">
    <property type="entry name" value="DNA breaking-rejoining enzymes"/>
    <property type="match status" value="1"/>
</dbReference>
<dbReference type="InterPro" id="IPR010998">
    <property type="entry name" value="Integrase_recombinase_N"/>
</dbReference>
<dbReference type="PROSITE" id="PS51900">
    <property type="entry name" value="CB"/>
    <property type="match status" value="1"/>
</dbReference>
<keyword evidence="7" id="KW-1185">Reference proteome</keyword>
<evidence type="ECO:0000256" key="4">
    <source>
        <dbReference type="SAM" id="MobiDB-lite"/>
    </source>
</evidence>
<keyword evidence="1" id="KW-0229">DNA integration</keyword>
<reference evidence="7" key="1">
    <citation type="journal article" date="2017" name="Genome Announc.">
        <title>Draft Genome Sequence of Terrimicrobium sacchariphilum NM-5T, a Facultative Anaerobic Soil Bacterium of the Class Spartobacteria.</title>
        <authorList>
            <person name="Qiu Y.L."/>
            <person name="Tourlousse D.M."/>
            <person name="Matsuura N."/>
            <person name="Ohashi A."/>
            <person name="Sekiguchi Y."/>
        </authorList>
    </citation>
    <scope>NUCLEOTIDE SEQUENCE [LARGE SCALE GENOMIC DNA]</scope>
    <source>
        <strain evidence="7">NM-5</strain>
    </source>
</reference>
<evidence type="ECO:0000256" key="1">
    <source>
        <dbReference type="ARBA" id="ARBA00022908"/>
    </source>
</evidence>
<dbReference type="InterPro" id="IPR044068">
    <property type="entry name" value="CB"/>
</dbReference>
<feature type="region of interest" description="Disordered" evidence="4">
    <location>
        <begin position="91"/>
        <end position="129"/>
    </location>
</feature>
<dbReference type="EMBL" id="BDCO01000002">
    <property type="protein sequence ID" value="GAT32198.1"/>
    <property type="molecule type" value="Genomic_DNA"/>
</dbReference>
<comment type="caution">
    <text evidence="6">The sequence shown here is derived from an EMBL/GenBank/DDBJ whole genome shotgun (WGS) entry which is preliminary data.</text>
</comment>
<accession>A0A146G5V8</accession>
<dbReference type="GO" id="GO:0015074">
    <property type="term" value="P:DNA integration"/>
    <property type="evidence" value="ECO:0007669"/>
    <property type="project" value="UniProtKB-KW"/>
</dbReference>
<dbReference type="OrthoDB" id="179876at2"/>
<sequence length="129" mass="14363">MENATGEKVQFYSTRSWLEEWLKNREGSASATTMQRYKQLIRDFLEHLGDRAELTIAAVTHGDVVRFRDKLKAGGRAESTVNNLRESKTCASKANYGSGPKPFPSVARSRSASFPKPSEFSLSTSLMLS</sequence>
<dbReference type="STRING" id="690879.TSACC_2596"/>
<dbReference type="AlphaFoldDB" id="A0A146G5V8"/>
<keyword evidence="2 3" id="KW-0238">DNA-binding</keyword>
<feature type="compositionally biased region" description="Polar residues" evidence="4">
    <location>
        <begin position="120"/>
        <end position="129"/>
    </location>
</feature>
<protein>
    <submittedName>
        <fullName evidence="6">Phage integrase, N-terminal SAM-like domain</fullName>
    </submittedName>
</protein>
<evidence type="ECO:0000313" key="7">
    <source>
        <dbReference type="Proteomes" id="UP000076023"/>
    </source>
</evidence>
<dbReference type="InParanoid" id="A0A146G5V8"/>
<dbReference type="Proteomes" id="UP000076023">
    <property type="component" value="Unassembled WGS sequence"/>
</dbReference>
<dbReference type="InterPro" id="IPR004107">
    <property type="entry name" value="Integrase_SAM-like_N"/>
</dbReference>
<evidence type="ECO:0000256" key="3">
    <source>
        <dbReference type="PROSITE-ProRule" id="PRU01248"/>
    </source>
</evidence>
<evidence type="ECO:0000256" key="2">
    <source>
        <dbReference type="ARBA" id="ARBA00023125"/>
    </source>
</evidence>
<dbReference type="Pfam" id="PF02899">
    <property type="entry name" value="Phage_int_SAM_1"/>
    <property type="match status" value="1"/>
</dbReference>
<gene>
    <name evidence="6" type="ORF">TSACC_2596</name>
</gene>
<dbReference type="Gene3D" id="1.10.150.130">
    <property type="match status" value="1"/>
</dbReference>
<dbReference type="GO" id="GO:0003677">
    <property type="term" value="F:DNA binding"/>
    <property type="evidence" value="ECO:0007669"/>
    <property type="project" value="UniProtKB-UniRule"/>
</dbReference>
<name>A0A146G5V8_TERSA</name>
<dbReference type="RefSeq" id="WP_153811239.1">
    <property type="nucleotide sequence ID" value="NZ_BDCO01000002.1"/>
</dbReference>
<organism evidence="6 7">
    <name type="scientific">Terrimicrobium sacchariphilum</name>
    <dbReference type="NCBI Taxonomy" id="690879"/>
    <lineage>
        <taxon>Bacteria</taxon>
        <taxon>Pseudomonadati</taxon>
        <taxon>Verrucomicrobiota</taxon>
        <taxon>Terrimicrobiia</taxon>
        <taxon>Terrimicrobiales</taxon>
        <taxon>Terrimicrobiaceae</taxon>
        <taxon>Terrimicrobium</taxon>
    </lineage>
</organism>
<proteinExistence type="predicted"/>
<feature type="domain" description="Core-binding (CB)" evidence="5">
    <location>
        <begin position="12"/>
        <end position="96"/>
    </location>
</feature>
<evidence type="ECO:0000313" key="6">
    <source>
        <dbReference type="EMBL" id="GAT32198.1"/>
    </source>
</evidence>
<evidence type="ECO:0000259" key="5">
    <source>
        <dbReference type="PROSITE" id="PS51900"/>
    </source>
</evidence>